<name>A0A845QMC9_9FIRM</name>
<comment type="caution">
    <text evidence="4">The sequence shown here is derived from an EMBL/GenBank/DDBJ whole genome shotgun (WGS) entry which is preliminary data.</text>
</comment>
<feature type="transmembrane region" description="Helical" evidence="2">
    <location>
        <begin position="402"/>
        <end position="422"/>
    </location>
</feature>
<evidence type="ECO:0000256" key="3">
    <source>
        <dbReference type="SAM" id="SignalP"/>
    </source>
</evidence>
<organism evidence="4 5">
    <name type="scientific">Anaerotruncus colihominis</name>
    <dbReference type="NCBI Taxonomy" id="169435"/>
    <lineage>
        <taxon>Bacteria</taxon>
        <taxon>Bacillati</taxon>
        <taxon>Bacillota</taxon>
        <taxon>Clostridia</taxon>
        <taxon>Eubacteriales</taxon>
        <taxon>Oscillospiraceae</taxon>
        <taxon>Anaerotruncus</taxon>
    </lineage>
</organism>
<gene>
    <name evidence="4" type="ORF">D0435_09485</name>
</gene>
<keyword evidence="2" id="KW-1133">Transmembrane helix</keyword>
<keyword evidence="2" id="KW-0472">Membrane</keyword>
<evidence type="ECO:0000256" key="1">
    <source>
        <dbReference type="SAM" id="MobiDB-lite"/>
    </source>
</evidence>
<dbReference type="AlphaFoldDB" id="A0A845QMC9"/>
<reference evidence="4 5" key="1">
    <citation type="submission" date="2018-08" db="EMBL/GenBank/DDBJ databases">
        <title>Murine metabolic-syndrome-specific gut microbial biobank.</title>
        <authorList>
            <person name="Liu C."/>
        </authorList>
    </citation>
    <scope>NUCLEOTIDE SEQUENCE [LARGE SCALE GENOMIC DNA]</scope>
    <source>
        <strain evidence="4 5">28</strain>
    </source>
</reference>
<protein>
    <submittedName>
        <fullName evidence="4">Uncharacterized protein</fullName>
    </submittedName>
</protein>
<keyword evidence="2" id="KW-0812">Transmembrane</keyword>
<dbReference type="EMBL" id="QXWK01000016">
    <property type="protein sequence ID" value="NBH61883.1"/>
    <property type="molecule type" value="Genomic_DNA"/>
</dbReference>
<feature type="signal peptide" evidence="3">
    <location>
        <begin position="1"/>
        <end position="25"/>
    </location>
</feature>
<accession>A0A845QMC9</accession>
<evidence type="ECO:0000256" key="2">
    <source>
        <dbReference type="SAM" id="Phobius"/>
    </source>
</evidence>
<keyword evidence="3" id="KW-0732">Signal</keyword>
<proteinExistence type="predicted"/>
<sequence length="428" mass="47325">MRKKLFICLLAVMLVIASLCQTVFADFMDDVKQSPNAVVMVSVDNEDCLELENLKDLKVRLTCPGAGLDMTVPVEEVQMDGETMGLWLGFPSEKISDAIMNKLAEMQGELDLGELEEDPKLDMTSMEDAGDVIEDIENLLTEVEITVEGLPEGHYVVDGSAAILTHEICKAAIDMIMEAAREEFGEVNSFSELFDKLMKQLGLDLDEVLDTSAWTQEDWEILEEMGITEADIENIKTLIANLDPLIEYITSEEFSGILIANAYLVCECPQICDYTVEHRYYERVDGKLKLVGTVNEGEKANNYYLMGTEGDIIYAEDFKQPVYQGKTYEYLGSYSDYALYDDYNWKYYRMKSLTLGDYESGSGLVLRYVYDKDGSAAAGSTAGTSGKGDGQSAPATGDEQPLGIYVLVLAAALGLAISCVTGKMTQSR</sequence>
<dbReference type="Proteomes" id="UP000446866">
    <property type="component" value="Unassembled WGS sequence"/>
</dbReference>
<dbReference type="RefSeq" id="WP_160202164.1">
    <property type="nucleotide sequence ID" value="NZ_QXWK01000016.1"/>
</dbReference>
<keyword evidence="5" id="KW-1185">Reference proteome</keyword>
<feature type="chain" id="PRO_5033021977" evidence="3">
    <location>
        <begin position="26"/>
        <end position="428"/>
    </location>
</feature>
<feature type="region of interest" description="Disordered" evidence="1">
    <location>
        <begin position="376"/>
        <end position="395"/>
    </location>
</feature>
<evidence type="ECO:0000313" key="4">
    <source>
        <dbReference type="EMBL" id="NBH61883.1"/>
    </source>
</evidence>
<evidence type="ECO:0000313" key="5">
    <source>
        <dbReference type="Proteomes" id="UP000446866"/>
    </source>
</evidence>